<dbReference type="SUPFAM" id="SSF52047">
    <property type="entry name" value="RNI-like"/>
    <property type="match status" value="1"/>
</dbReference>
<sequence>MADLWSDVAEQPILVSKSGTCANVIADSTPRIQQCIQQLLDLLDTRARAWAACGNFEPAWIDAARIRQLAPFSVSAYLCGGHVYSLQGRQKAAIAIYDQGLKYASLSDPSHQQLVEARSMAHERDSTKIDFIKEFPIDIIENIAPRILSQEEMIGAEIRQYLEVSHVWRERLLMCIRELHLKSETYIDDLTNHGDLLEYVASHCTALTLQPRTAGFPRLVSMAQFPSLRTLVSEYPATDDDHDFNTTEKALGALEVLGTTLTHLAIYTHLDLSLGSILSSCPNVVYLETSNLHGMDTVPECYPTLKALLFCQDDVEPSIHDVTKRFPGLEVFMVSPFMFTTDLNIVQDNCPNLKILGCNVSSTQYDRNFLHLGATGSSADHTAASDGIHTLYLNHIVTVGLLGSTKDILDFMTRNSHSLQRIHICAPLPDDPEAEARQVIDTYQQMTNADNGVPQFQRLTRYLQDIYGPDENLMAEWVVKRSPYLKELELVDTRSAYFSHYLLDGGFFDNLIGLHDLEMINCFLRVDSAIEVGGLERFIQYHKTIDSQLHTLVIPEHARLSNDALDALTTLERLEVLGFSLPLVRDQDTVDNDVQFSRFIEKLISGCPRLHRLRLHRNYLGPSLNNDILELLYEHGIKVDYI</sequence>
<dbReference type="Proteomes" id="UP000027586">
    <property type="component" value="Unassembled WGS sequence"/>
</dbReference>
<accession>A0A068RXJ6</accession>
<organism evidence="1 2">
    <name type="scientific">Lichtheimia corymbifera JMRC:FSU:9682</name>
    <dbReference type="NCBI Taxonomy" id="1263082"/>
    <lineage>
        <taxon>Eukaryota</taxon>
        <taxon>Fungi</taxon>
        <taxon>Fungi incertae sedis</taxon>
        <taxon>Mucoromycota</taxon>
        <taxon>Mucoromycotina</taxon>
        <taxon>Mucoromycetes</taxon>
        <taxon>Mucorales</taxon>
        <taxon>Lichtheimiaceae</taxon>
        <taxon>Lichtheimia</taxon>
    </lineage>
</organism>
<dbReference type="SUPFAM" id="SSF48452">
    <property type="entry name" value="TPR-like"/>
    <property type="match status" value="1"/>
</dbReference>
<gene>
    <name evidence="1" type="ORF">LCOR_05942.1</name>
</gene>
<evidence type="ECO:0000313" key="1">
    <source>
        <dbReference type="EMBL" id="CDH54724.1"/>
    </source>
</evidence>
<dbReference type="VEuPathDB" id="FungiDB:LCOR_05942.1"/>
<reference evidence="1" key="1">
    <citation type="submission" date="2013-08" db="EMBL/GenBank/DDBJ databases">
        <title>Gene expansion shapes genome architecture in the human pathogen Lichtheimia corymbifera: an evolutionary genomics analysis in the ancient terrestrial Mucorales (Mucoromycotina).</title>
        <authorList>
            <person name="Schwartze V.U."/>
            <person name="Winter S."/>
            <person name="Shelest E."/>
            <person name="Marcet-Houben M."/>
            <person name="Horn F."/>
            <person name="Wehner S."/>
            <person name="Hoffmann K."/>
            <person name="Riege K."/>
            <person name="Sammeth M."/>
            <person name="Nowrousian M."/>
            <person name="Valiante V."/>
            <person name="Linde J."/>
            <person name="Jacobsen I.D."/>
            <person name="Marz M."/>
            <person name="Brakhage A.A."/>
            <person name="Gabaldon T."/>
            <person name="Bocker S."/>
            <person name="Voigt K."/>
        </authorList>
    </citation>
    <scope>NUCLEOTIDE SEQUENCE [LARGE SCALE GENOMIC DNA]</scope>
    <source>
        <strain evidence="1">FSU 9682</strain>
    </source>
</reference>
<evidence type="ECO:0000313" key="2">
    <source>
        <dbReference type="Proteomes" id="UP000027586"/>
    </source>
</evidence>
<protein>
    <submittedName>
        <fullName evidence="1">Uncharacterized protein</fullName>
    </submittedName>
</protein>
<dbReference type="AlphaFoldDB" id="A0A068RXJ6"/>
<dbReference type="InterPro" id="IPR032675">
    <property type="entry name" value="LRR_dom_sf"/>
</dbReference>
<dbReference type="Gene3D" id="3.80.10.10">
    <property type="entry name" value="Ribonuclease Inhibitor"/>
    <property type="match status" value="1"/>
</dbReference>
<proteinExistence type="predicted"/>
<keyword evidence="2" id="KW-1185">Reference proteome</keyword>
<comment type="caution">
    <text evidence="1">The sequence shown here is derived from an EMBL/GenBank/DDBJ whole genome shotgun (WGS) entry which is preliminary data.</text>
</comment>
<dbReference type="Gene3D" id="1.25.40.10">
    <property type="entry name" value="Tetratricopeptide repeat domain"/>
    <property type="match status" value="1"/>
</dbReference>
<dbReference type="EMBL" id="CBTN010000025">
    <property type="protein sequence ID" value="CDH54724.1"/>
    <property type="molecule type" value="Genomic_DNA"/>
</dbReference>
<name>A0A068RXJ6_9FUNG</name>
<dbReference type="InterPro" id="IPR011990">
    <property type="entry name" value="TPR-like_helical_dom_sf"/>
</dbReference>
<dbReference type="OrthoDB" id="2218971at2759"/>